<evidence type="ECO:0000256" key="12">
    <source>
        <dbReference type="RuleBase" id="RU003357"/>
    </source>
</evidence>
<comment type="subcellular location">
    <subcellularLocation>
        <location evidence="1 11">Cell outer membrane</location>
        <topology evidence="1 11">Multi-pass membrane protein</topology>
    </subcellularLocation>
</comment>
<dbReference type="InterPro" id="IPR000531">
    <property type="entry name" value="Beta-barrel_TonB"/>
</dbReference>
<dbReference type="SUPFAM" id="SSF56935">
    <property type="entry name" value="Porins"/>
    <property type="match status" value="1"/>
</dbReference>
<feature type="compositionally biased region" description="Basic and acidic residues" evidence="13">
    <location>
        <begin position="32"/>
        <end position="41"/>
    </location>
</feature>
<keyword evidence="4" id="KW-0410">Iron transport</keyword>
<feature type="region of interest" description="Disordered" evidence="13">
    <location>
        <begin position="1"/>
        <end position="65"/>
    </location>
</feature>
<evidence type="ECO:0000256" key="6">
    <source>
        <dbReference type="ARBA" id="ARBA00023004"/>
    </source>
</evidence>
<keyword evidence="10 11" id="KW-0998">Cell outer membrane</keyword>
<keyword evidence="6" id="KW-0408">Iron</keyword>
<evidence type="ECO:0000259" key="14">
    <source>
        <dbReference type="Pfam" id="PF00593"/>
    </source>
</evidence>
<evidence type="ECO:0000313" key="17">
    <source>
        <dbReference type="Proteomes" id="UP000472676"/>
    </source>
</evidence>
<comment type="caution">
    <text evidence="16">The sequence shown here is derived from an EMBL/GenBank/DDBJ whole genome shotgun (WGS) entry which is preliminary data.</text>
</comment>
<keyword evidence="5 11" id="KW-0812">Transmembrane</keyword>
<evidence type="ECO:0000256" key="7">
    <source>
        <dbReference type="ARBA" id="ARBA00023065"/>
    </source>
</evidence>
<dbReference type="Pfam" id="PF07715">
    <property type="entry name" value="Plug"/>
    <property type="match status" value="1"/>
</dbReference>
<evidence type="ECO:0000256" key="11">
    <source>
        <dbReference type="PROSITE-ProRule" id="PRU01360"/>
    </source>
</evidence>
<evidence type="ECO:0000256" key="8">
    <source>
        <dbReference type="ARBA" id="ARBA00023077"/>
    </source>
</evidence>
<accession>A0A6M2BP59</accession>
<dbReference type="InterPro" id="IPR036942">
    <property type="entry name" value="Beta-barrel_TonB_sf"/>
</dbReference>
<evidence type="ECO:0000256" key="1">
    <source>
        <dbReference type="ARBA" id="ARBA00004571"/>
    </source>
</evidence>
<dbReference type="Gene3D" id="2.40.170.20">
    <property type="entry name" value="TonB-dependent receptor, beta-barrel domain"/>
    <property type="match status" value="1"/>
</dbReference>
<protein>
    <submittedName>
        <fullName evidence="16">TonB-dependent receptor</fullName>
    </submittedName>
</protein>
<gene>
    <name evidence="16" type="ORF">G7Y85_05210</name>
</gene>
<evidence type="ECO:0000256" key="13">
    <source>
        <dbReference type="SAM" id="MobiDB-lite"/>
    </source>
</evidence>
<name>A0A6M2BP59_9GAMM</name>
<dbReference type="GO" id="GO:0006826">
    <property type="term" value="P:iron ion transport"/>
    <property type="evidence" value="ECO:0007669"/>
    <property type="project" value="UniProtKB-KW"/>
</dbReference>
<evidence type="ECO:0000256" key="3">
    <source>
        <dbReference type="ARBA" id="ARBA00022452"/>
    </source>
</evidence>
<dbReference type="PROSITE" id="PS52016">
    <property type="entry name" value="TONB_DEPENDENT_REC_3"/>
    <property type="match status" value="1"/>
</dbReference>
<dbReference type="InterPro" id="IPR012910">
    <property type="entry name" value="Plug_dom"/>
</dbReference>
<feature type="domain" description="TonB-dependent receptor plug" evidence="15">
    <location>
        <begin position="93"/>
        <end position="205"/>
    </location>
</feature>
<keyword evidence="17" id="KW-1185">Reference proteome</keyword>
<keyword evidence="8 12" id="KW-0798">TonB box</keyword>
<evidence type="ECO:0000259" key="15">
    <source>
        <dbReference type="Pfam" id="PF07715"/>
    </source>
</evidence>
<comment type="similarity">
    <text evidence="11 12">Belongs to the TonB-dependent receptor family.</text>
</comment>
<evidence type="ECO:0000256" key="4">
    <source>
        <dbReference type="ARBA" id="ARBA00022496"/>
    </source>
</evidence>
<organism evidence="16 17">
    <name type="scientific">Solimonas terrae</name>
    <dbReference type="NCBI Taxonomy" id="1396819"/>
    <lineage>
        <taxon>Bacteria</taxon>
        <taxon>Pseudomonadati</taxon>
        <taxon>Pseudomonadota</taxon>
        <taxon>Gammaproteobacteria</taxon>
        <taxon>Nevskiales</taxon>
        <taxon>Nevskiaceae</taxon>
        <taxon>Solimonas</taxon>
    </lineage>
</organism>
<dbReference type="PANTHER" id="PTHR32552:SF81">
    <property type="entry name" value="TONB-DEPENDENT OUTER MEMBRANE RECEPTOR"/>
    <property type="match status" value="1"/>
</dbReference>
<proteinExistence type="inferred from homology"/>
<dbReference type="PANTHER" id="PTHR32552">
    <property type="entry name" value="FERRICHROME IRON RECEPTOR-RELATED"/>
    <property type="match status" value="1"/>
</dbReference>
<keyword evidence="9 11" id="KW-0472">Membrane</keyword>
<reference evidence="16 17" key="1">
    <citation type="journal article" date="2014" name="Int. J. Syst. Evol. Microbiol.">
        <title>Solimonas terrae sp. nov., isolated from soil.</title>
        <authorList>
            <person name="Kim S.J."/>
            <person name="Moon J.Y."/>
            <person name="Weon H.Y."/>
            <person name="Ahn J.H."/>
            <person name="Chen W.M."/>
            <person name="Kwon S.W."/>
        </authorList>
    </citation>
    <scope>NUCLEOTIDE SEQUENCE [LARGE SCALE GENOMIC DNA]</scope>
    <source>
        <strain evidence="16 17">KIS83-12</strain>
    </source>
</reference>
<sequence length="800" mass="85665">MHAQGRPSNDEAGTSKGGAVATGAADVSESPDPERSNKPDEQPAAAKGPASDQLDTIPVPGTSTAVVGQVDTGASAQQIPEIVVTATKRAESVRDIPASITAISGESLEEHGQLNLIDFIAQTPGVTATQGNSGYTRFTMRGISTDTGPTSPSPSPVGVFIGDTAFTDPYIANIVPDLSAFDLAGVQVLRGPQGTLFGGAALSGAVRYELQEPVFGEWQARAFTQFTSPSGGSAAFTSGAAANVPLNEDNLALRVGYVRRNYPGVYDDLQTGEKDVDHGGGNQYRAIVLWRPEDWSIKVTHLFQDFHAPNAIYTADSADGPRENSVNVLKVPATNKFGMDSFEAGYDFESMKVVSLSSYLFKDSIFNIDATPAIIGAPPIGYPPALGFLSPVTENSRAFSQEIRLQSTGSDPFQWLVGGYYYRYHLYFNILIDTPLNQALTGPDSALVTLAARLGIPLAQLTENLELLNGTSDVTSTERALFFDLSYKLWDRLDLSAGARLYETKVAGGFVATGILLRAENNGMNSDTRDQIAERGVNPKLTATYAFTRDVSVYLQIAKGFRFGGIQYVPSTPTNGVPPTFKSDSLWNYEIGLRTSWLDRTLNADLTAFFINYKNPIITQATPGIPINYNDNVSSAISRGLEANLLWNTPLRGLSIALTAALTDAHITSPFQAANGEEIESGQEMPGTAPQQYHATIEYLRPIGKFVIGGSTGYTYVGQGYSDLQHSVEINGYGTLDAGLTLGTDAFRFNPKLALNVSNILNETRPNAGGAVTPLVPLGDLYAYGLIAPRTYSLRLSVDF</sequence>
<dbReference type="Pfam" id="PF00593">
    <property type="entry name" value="TonB_dep_Rec_b-barrel"/>
    <property type="match status" value="1"/>
</dbReference>
<keyword evidence="3 11" id="KW-1134">Transmembrane beta strand</keyword>
<keyword evidence="7" id="KW-0406">Ion transport</keyword>
<dbReference type="EMBL" id="JAAMOW010000002">
    <property type="protein sequence ID" value="NGY04154.1"/>
    <property type="molecule type" value="Genomic_DNA"/>
</dbReference>
<evidence type="ECO:0000256" key="10">
    <source>
        <dbReference type="ARBA" id="ARBA00023237"/>
    </source>
</evidence>
<dbReference type="AlphaFoldDB" id="A0A6M2BP59"/>
<keyword evidence="2 11" id="KW-0813">Transport</keyword>
<dbReference type="InterPro" id="IPR039426">
    <property type="entry name" value="TonB-dep_rcpt-like"/>
</dbReference>
<evidence type="ECO:0000256" key="5">
    <source>
        <dbReference type="ARBA" id="ARBA00022692"/>
    </source>
</evidence>
<evidence type="ECO:0000256" key="2">
    <source>
        <dbReference type="ARBA" id="ARBA00022448"/>
    </source>
</evidence>
<dbReference type="GO" id="GO:0009279">
    <property type="term" value="C:cell outer membrane"/>
    <property type="evidence" value="ECO:0007669"/>
    <property type="project" value="UniProtKB-SubCell"/>
</dbReference>
<evidence type="ECO:0000313" key="16">
    <source>
        <dbReference type="EMBL" id="NGY04154.1"/>
    </source>
</evidence>
<evidence type="ECO:0000256" key="9">
    <source>
        <dbReference type="ARBA" id="ARBA00023136"/>
    </source>
</evidence>
<dbReference type="Proteomes" id="UP000472676">
    <property type="component" value="Unassembled WGS sequence"/>
</dbReference>
<keyword evidence="16" id="KW-0675">Receptor</keyword>
<feature type="domain" description="TonB-dependent receptor-like beta-barrel" evidence="14">
    <location>
        <begin position="334"/>
        <end position="760"/>
    </location>
</feature>